<dbReference type="InterPro" id="IPR003172">
    <property type="entry name" value="ML_dom"/>
</dbReference>
<dbReference type="AlphaFoldDB" id="A0A137PHU6"/>
<proteinExistence type="inferred from homology"/>
<dbReference type="EMBL" id="KQ964422">
    <property type="protein sequence ID" value="KXN74567.1"/>
    <property type="molecule type" value="Genomic_DNA"/>
</dbReference>
<evidence type="ECO:0000256" key="5">
    <source>
        <dbReference type="ARBA" id="ARBA00022448"/>
    </source>
</evidence>
<sequence>MQFQTIATLLAFSASTLASAIDIHADVRATCKPIYKDIIYNCGSSSDLLTIKNISISPDQPVRGQKLYIKADGYLKERVTGGNVHVEATRGIFKVARDYDICKTAPEYGKECPFEQGDVSFDGSVDVDKDIAPGKYNVDVLATSNNNKVISKLNLKVLVR</sequence>
<comment type="subunit">
    <text evidence="3">Monomer.</text>
</comment>
<name>A0A137PHU6_CONC2</name>
<dbReference type="PANTHER" id="PTHR11306">
    <property type="entry name" value="NIEMANN PICK TYPE C2 PROTEIN NPC2-RELATED"/>
    <property type="match status" value="1"/>
</dbReference>
<evidence type="ECO:0000256" key="7">
    <source>
        <dbReference type="ARBA" id="ARBA00023055"/>
    </source>
</evidence>
<reference evidence="10 11" key="1">
    <citation type="journal article" date="2015" name="Genome Biol. Evol.">
        <title>Phylogenomic analyses indicate that early fungi evolved digesting cell walls of algal ancestors of land plants.</title>
        <authorList>
            <person name="Chang Y."/>
            <person name="Wang S."/>
            <person name="Sekimoto S."/>
            <person name="Aerts A.L."/>
            <person name="Choi C."/>
            <person name="Clum A."/>
            <person name="LaButti K.M."/>
            <person name="Lindquist E.A."/>
            <person name="Yee Ngan C."/>
            <person name="Ohm R.A."/>
            <person name="Salamov A.A."/>
            <person name="Grigoriev I.V."/>
            <person name="Spatafora J.W."/>
            <person name="Berbee M.L."/>
        </authorList>
    </citation>
    <scope>NUCLEOTIDE SEQUENCE [LARGE SCALE GENOMIC DNA]</scope>
    <source>
        <strain evidence="10 11">NRRL 28638</strain>
    </source>
</reference>
<keyword evidence="11" id="KW-1185">Reference proteome</keyword>
<organism evidence="10 11">
    <name type="scientific">Conidiobolus coronatus (strain ATCC 28846 / CBS 209.66 / NRRL 28638)</name>
    <name type="common">Delacroixia coronata</name>
    <dbReference type="NCBI Taxonomy" id="796925"/>
    <lineage>
        <taxon>Eukaryota</taxon>
        <taxon>Fungi</taxon>
        <taxon>Fungi incertae sedis</taxon>
        <taxon>Zoopagomycota</taxon>
        <taxon>Entomophthoromycotina</taxon>
        <taxon>Entomophthoromycetes</taxon>
        <taxon>Entomophthorales</taxon>
        <taxon>Ancylistaceae</taxon>
        <taxon>Conidiobolus</taxon>
    </lineage>
</organism>
<evidence type="ECO:0000256" key="4">
    <source>
        <dbReference type="ARBA" id="ARBA00016056"/>
    </source>
</evidence>
<feature type="domain" description="MD-2-related lipid-recognition" evidence="9">
    <location>
        <begin position="39"/>
        <end position="157"/>
    </location>
</feature>
<dbReference type="InterPro" id="IPR039670">
    <property type="entry name" value="NPC2-like"/>
</dbReference>
<evidence type="ECO:0000256" key="8">
    <source>
        <dbReference type="SAM" id="SignalP"/>
    </source>
</evidence>
<protein>
    <recommendedName>
        <fullName evidence="4">Phosphatidylglycerol/phosphatidylinositol transfer protein</fullName>
    </recommendedName>
</protein>
<dbReference type="SMART" id="SM00737">
    <property type="entry name" value="ML"/>
    <property type="match status" value="1"/>
</dbReference>
<dbReference type="Pfam" id="PF02221">
    <property type="entry name" value="E1_DerP2_DerF2"/>
    <property type="match status" value="1"/>
</dbReference>
<keyword evidence="6 8" id="KW-0732">Signal</keyword>
<feature type="signal peptide" evidence="8">
    <location>
        <begin position="1"/>
        <end position="18"/>
    </location>
</feature>
<comment type="function">
    <text evidence="1">Catalyzes the intermembrane transfer of phosphatidylglycerol and phosphatidylinositol.</text>
</comment>
<dbReference type="SUPFAM" id="SSF81296">
    <property type="entry name" value="E set domains"/>
    <property type="match status" value="1"/>
</dbReference>
<dbReference type="GO" id="GO:0032934">
    <property type="term" value="F:sterol binding"/>
    <property type="evidence" value="ECO:0007669"/>
    <property type="project" value="InterPro"/>
</dbReference>
<gene>
    <name evidence="10" type="ORF">CONCODRAFT_67424</name>
</gene>
<keyword evidence="7" id="KW-0445">Lipid transport</keyword>
<evidence type="ECO:0000313" key="10">
    <source>
        <dbReference type="EMBL" id="KXN74567.1"/>
    </source>
</evidence>
<evidence type="ECO:0000256" key="3">
    <source>
        <dbReference type="ARBA" id="ARBA00011245"/>
    </source>
</evidence>
<dbReference type="GO" id="GO:0015918">
    <property type="term" value="P:sterol transport"/>
    <property type="evidence" value="ECO:0007669"/>
    <property type="project" value="InterPro"/>
</dbReference>
<evidence type="ECO:0000256" key="2">
    <source>
        <dbReference type="ARBA" id="ARBA00006370"/>
    </source>
</evidence>
<evidence type="ECO:0000313" key="11">
    <source>
        <dbReference type="Proteomes" id="UP000070444"/>
    </source>
</evidence>
<dbReference type="InterPro" id="IPR036846">
    <property type="entry name" value="GM2-AP_sf"/>
</dbReference>
<keyword evidence="5" id="KW-0813">Transport</keyword>
<accession>A0A137PHU6</accession>
<evidence type="ECO:0000256" key="6">
    <source>
        <dbReference type="ARBA" id="ARBA00022729"/>
    </source>
</evidence>
<feature type="chain" id="PRO_5007294904" description="Phosphatidylglycerol/phosphatidylinositol transfer protein" evidence="8">
    <location>
        <begin position="19"/>
        <end position="160"/>
    </location>
</feature>
<dbReference type="OMA" id="ARDYDIC"/>
<dbReference type="InterPro" id="IPR014756">
    <property type="entry name" value="Ig_E-set"/>
</dbReference>
<dbReference type="Proteomes" id="UP000070444">
    <property type="component" value="Unassembled WGS sequence"/>
</dbReference>
<evidence type="ECO:0000256" key="1">
    <source>
        <dbReference type="ARBA" id="ARBA00002053"/>
    </source>
</evidence>
<dbReference type="OrthoDB" id="6409159at2759"/>
<dbReference type="Gene3D" id="2.70.220.10">
    <property type="entry name" value="Ganglioside GM2 activator"/>
    <property type="match status" value="1"/>
</dbReference>
<comment type="similarity">
    <text evidence="2">Belongs to the NPC2 family.</text>
</comment>
<evidence type="ECO:0000259" key="9">
    <source>
        <dbReference type="SMART" id="SM00737"/>
    </source>
</evidence>
<dbReference type="PANTHER" id="PTHR11306:SF0">
    <property type="entry name" value="PHOSPHATIDYLGLYCEROL_PHOSPHATIDYLINOSITOL TRANSFER PROTEIN"/>
    <property type="match status" value="1"/>
</dbReference>